<organism evidence="2 3">
    <name type="scientific">Abrus precatorius</name>
    <name type="common">Indian licorice</name>
    <name type="synonym">Glycine abrus</name>
    <dbReference type="NCBI Taxonomy" id="3816"/>
    <lineage>
        <taxon>Eukaryota</taxon>
        <taxon>Viridiplantae</taxon>
        <taxon>Streptophyta</taxon>
        <taxon>Embryophyta</taxon>
        <taxon>Tracheophyta</taxon>
        <taxon>Spermatophyta</taxon>
        <taxon>Magnoliopsida</taxon>
        <taxon>eudicotyledons</taxon>
        <taxon>Gunneridae</taxon>
        <taxon>Pentapetalae</taxon>
        <taxon>rosids</taxon>
        <taxon>fabids</taxon>
        <taxon>Fabales</taxon>
        <taxon>Fabaceae</taxon>
        <taxon>Papilionoideae</taxon>
        <taxon>50 kb inversion clade</taxon>
        <taxon>NPAAA clade</taxon>
        <taxon>indigoferoid/millettioid clade</taxon>
        <taxon>Abreae</taxon>
        <taxon>Abrus</taxon>
    </lineage>
</organism>
<name>A0A8B8LPL8_ABRPR</name>
<dbReference type="Proteomes" id="UP000694853">
    <property type="component" value="Unplaced"/>
</dbReference>
<keyword evidence="2" id="KW-1185">Reference proteome</keyword>
<feature type="domain" description="Nucleolus and neural progenitor protein-like N-terminal" evidence="1">
    <location>
        <begin position="11"/>
        <end position="156"/>
    </location>
</feature>
<dbReference type="KEGG" id="aprc:113866124"/>
<reference evidence="2" key="1">
    <citation type="journal article" date="2019" name="Toxins">
        <title>Detection of Abrin-Like and Prepropulchellin-Like Toxin Genes and Transcripts Using Whole Genome Sequencing and Full-Length Transcript Sequencing of Abrus precatorius.</title>
        <authorList>
            <person name="Hovde B.T."/>
            <person name="Daligault H.E."/>
            <person name="Hanschen E.R."/>
            <person name="Kunde Y.A."/>
            <person name="Johnson M.B."/>
            <person name="Starkenburg S.R."/>
            <person name="Johnson S.L."/>
        </authorList>
    </citation>
    <scope>NUCLEOTIDE SEQUENCE [LARGE SCALE GENOMIC DNA]</scope>
</reference>
<dbReference type="InterPro" id="IPR027951">
    <property type="entry name" value="Nepro_N"/>
</dbReference>
<dbReference type="OrthoDB" id="114080at2759"/>
<gene>
    <name evidence="3" type="primary">LOC113866124</name>
</gene>
<evidence type="ECO:0000313" key="3">
    <source>
        <dbReference type="RefSeq" id="XP_027356814.1"/>
    </source>
</evidence>
<dbReference type="PANTHER" id="PTHR34786">
    <property type="entry name" value="OS09G0504900 PROTEIN"/>
    <property type="match status" value="1"/>
</dbReference>
<protein>
    <submittedName>
        <fullName evidence="3">Uncharacterized protein LOC113866124</fullName>
    </submittedName>
</protein>
<evidence type="ECO:0000259" key="1">
    <source>
        <dbReference type="Pfam" id="PF14780"/>
    </source>
</evidence>
<sequence length="391" mass="44059">MEARITSMLAQLQSECGILQRLVYKNKNQHRRCSYFQRLLKVRRDLRLLQLANLEELVISCFLVIKGDRPKQKVHLLESLKRRKCDNEKHNFMEHLIGAARLLAEMVEPILKAASEVSVLFARSFFMGFSVTIMALLARLRVLVQQILLDVVSLFNMVSSLSKKKQLIKITHKGSEVFRDFYPVSDDFVTLECVWKSDKFILQERKHEKENESQVEDSGGNVSVQTSNVNYSSIESFLGDDQLVPERAETIADARDDACNGDDMNTNLLTGSSQIDDDKTICNEEGKNLGTTKAPVNEFSPEISLQALSGSSTNGKHSCSKKVAFVSIKNPTSARQSVQSNYVLTTNVKTFNLMGNENDQTKDNVGDSVTSLFTDVNAKDSFKHDVENFKQ</sequence>
<dbReference type="RefSeq" id="XP_027356814.1">
    <property type="nucleotide sequence ID" value="XM_027501013.1"/>
</dbReference>
<evidence type="ECO:0000313" key="2">
    <source>
        <dbReference type="Proteomes" id="UP000694853"/>
    </source>
</evidence>
<dbReference type="Pfam" id="PF14780">
    <property type="entry name" value="NEPRO_N"/>
    <property type="match status" value="1"/>
</dbReference>
<reference evidence="3" key="2">
    <citation type="submission" date="2025-08" db="UniProtKB">
        <authorList>
            <consortium name="RefSeq"/>
        </authorList>
    </citation>
    <scope>IDENTIFICATION</scope>
    <source>
        <tissue evidence="3">Young leaves</tissue>
    </source>
</reference>
<dbReference type="AlphaFoldDB" id="A0A8B8LPL8"/>
<accession>A0A8B8LPL8</accession>
<dbReference type="GeneID" id="113866124"/>
<dbReference type="PANTHER" id="PTHR34786:SF1">
    <property type="entry name" value="OS09G0504900 PROTEIN"/>
    <property type="match status" value="1"/>
</dbReference>
<proteinExistence type="predicted"/>